<feature type="transmembrane region" description="Helical" evidence="1">
    <location>
        <begin position="118"/>
        <end position="139"/>
    </location>
</feature>
<keyword evidence="1" id="KW-1133">Transmembrane helix</keyword>
<protein>
    <recommendedName>
        <fullName evidence="3">ABC-2 transporter permease</fullName>
    </recommendedName>
</protein>
<dbReference type="Pfam" id="PF13346">
    <property type="entry name" value="ABC2_membrane_5"/>
    <property type="match status" value="1"/>
</dbReference>
<keyword evidence="1" id="KW-0812">Transmembrane</keyword>
<feature type="transmembrane region" description="Helical" evidence="1">
    <location>
        <begin position="179"/>
        <end position="204"/>
    </location>
</feature>
<evidence type="ECO:0000313" key="2">
    <source>
        <dbReference type="EMBL" id="MPM36802.1"/>
    </source>
</evidence>
<feature type="transmembrane region" description="Helical" evidence="1">
    <location>
        <begin position="82"/>
        <end position="106"/>
    </location>
</feature>
<dbReference type="PANTHER" id="PTHR41309">
    <property type="entry name" value="MEMBRANE PROTEIN-RELATED"/>
    <property type="match status" value="1"/>
</dbReference>
<organism evidence="2">
    <name type="scientific">bioreactor metagenome</name>
    <dbReference type="NCBI Taxonomy" id="1076179"/>
    <lineage>
        <taxon>unclassified sequences</taxon>
        <taxon>metagenomes</taxon>
        <taxon>ecological metagenomes</taxon>
    </lineage>
</organism>
<keyword evidence="1" id="KW-0472">Membrane</keyword>
<gene>
    <name evidence="2" type="ORF">SDC9_83404</name>
</gene>
<comment type="caution">
    <text evidence="2">The sequence shown here is derived from an EMBL/GenBank/DDBJ whole genome shotgun (WGS) entry which is preliminary data.</text>
</comment>
<accession>A0A644Z7L6</accession>
<name>A0A644Z7L6_9ZZZZ</name>
<evidence type="ECO:0008006" key="3">
    <source>
        <dbReference type="Google" id="ProtNLM"/>
    </source>
</evidence>
<dbReference type="InterPro" id="IPR025699">
    <property type="entry name" value="ABC2_memb-like"/>
</dbReference>
<feature type="transmembrane region" description="Helical" evidence="1">
    <location>
        <begin position="146"/>
        <end position="164"/>
    </location>
</feature>
<dbReference type="EMBL" id="VSSQ01007727">
    <property type="protein sequence ID" value="MPM36802.1"/>
    <property type="molecule type" value="Genomic_DNA"/>
</dbReference>
<dbReference type="PANTHER" id="PTHR41309:SF2">
    <property type="entry name" value="MEMBRANE PROTEIN"/>
    <property type="match status" value="1"/>
</dbReference>
<proteinExistence type="predicted"/>
<sequence length="209" mass="23229">MIGLIKKDFLMAKKQLLIVTILMVFYCVVLGNGKSADYQLGMFSGYLVAFMSILPITMLAYDEKNKWGKYASALPVSRNQQVISKYIIMIVLVLLAIIIFTVLTIITGGSIEDISTQMSITFATAIIMSSIILTLAYKFGTSKARFVFFGLIFVIMLVMAKVLAGNTDIDMTKEFVQPHGFAIMCVVFGSLVYISCCCLSMYLYSKKDL</sequence>
<feature type="transmembrane region" description="Helical" evidence="1">
    <location>
        <begin position="43"/>
        <end position="61"/>
    </location>
</feature>
<reference evidence="2" key="1">
    <citation type="submission" date="2019-08" db="EMBL/GenBank/DDBJ databases">
        <authorList>
            <person name="Kucharzyk K."/>
            <person name="Murdoch R.W."/>
            <person name="Higgins S."/>
            <person name="Loffler F."/>
        </authorList>
    </citation>
    <scope>NUCLEOTIDE SEQUENCE</scope>
</reference>
<dbReference type="AlphaFoldDB" id="A0A644Z7L6"/>
<evidence type="ECO:0000256" key="1">
    <source>
        <dbReference type="SAM" id="Phobius"/>
    </source>
</evidence>
<feature type="transmembrane region" description="Helical" evidence="1">
    <location>
        <begin position="12"/>
        <end position="31"/>
    </location>
</feature>